<evidence type="ECO:0000256" key="1">
    <source>
        <dbReference type="ARBA" id="ARBA00004613"/>
    </source>
</evidence>
<name>A0A914X1N3_9BILA</name>
<dbReference type="GO" id="GO:0030198">
    <property type="term" value="P:extracellular matrix organization"/>
    <property type="evidence" value="ECO:0007669"/>
    <property type="project" value="TreeGrafter"/>
</dbReference>
<dbReference type="CDD" id="cd00096">
    <property type="entry name" value="Ig"/>
    <property type="match status" value="1"/>
</dbReference>
<sequence>MMSVAFCRPVPVAAILDFSDCLLCAFRWRPLVVLGRARQPSERTGPMSVCSHTCGGGLRTRKVRCTRKISKSGGAESTLILPDAQCPSPKPRDREPCGLADCPVQWRIEPWAPCSTSCGPGEQRRLVFCEQRSATGKLRHFNPPTECQSLDKPPTVQLCNLGSCPAPSPATFESTNKNFEQVGSHRRLTLRIGGKATLFEGTSVKVKCPAPNFERTRIVWTKDGRTLKPNDHIKISKFGALRIFKANAADAGLYTCVAGNTQGNVTLLFKSRTDASQPKSNEVEEDDDAEEVNQLKSSDESEQPSAVAPAQNAVQVQAAQPNSAALKDEDRAANGRALLQRLRDHLLQKGETRLYEALNKVDSSDVVRVEWALGDWTICSTACDQSGGTQQRRVQCKVGAEGLGKAFVALGVSVVLVDVHELSLLLAVADDLSPLVEPDEAGEALEQVEQIERLVHDRDALAQRQHREGVPQSQHPEHRQQRQHHSDRQKQRRYQYDDRDRHLLVATLLTHPSQQSTTGVVWKTEPHV</sequence>
<organism evidence="7 8">
    <name type="scientific">Plectus sambesii</name>
    <dbReference type="NCBI Taxonomy" id="2011161"/>
    <lineage>
        <taxon>Eukaryota</taxon>
        <taxon>Metazoa</taxon>
        <taxon>Ecdysozoa</taxon>
        <taxon>Nematoda</taxon>
        <taxon>Chromadorea</taxon>
        <taxon>Plectida</taxon>
        <taxon>Plectina</taxon>
        <taxon>Plectoidea</taxon>
        <taxon>Plectidae</taxon>
        <taxon>Plectus</taxon>
    </lineage>
</organism>
<dbReference type="PROSITE" id="PS50092">
    <property type="entry name" value="TSP1"/>
    <property type="match status" value="2"/>
</dbReference>
<dbReference type="GO" id="GO:0005576">
    <property type="term" value="C:extracellular region"/>
    <property type="evidence" value="ECO:0007669"/>
    <property type="project" value="UniProtKB-SubCell"/>
</dbReference>
<evidence type="ECO:0000256" key="3">
    <source>
        <dbReference type="ARBA" id="ARBA00022729"/>
    </source>
</evidence>
<evidence type="ECO:0000259" key="6">
    <source>
        <dbReference type="PROSITE" id="PS50835"/>
    </source>
</evidence>
<protein>
    <submittedName>
        <fullName evidence="8">Ig-like domain-containing protein</fullName>
    </submittedName>
</protein>
<evidence type="ECO:0000256" key="2">
    <source>
        <dbReference type="ARBA" id="ARBA00022525"/>
    </source>
</evidence>
<dbReference type="InterPro" id="IPR036383">
    <property type="entry name" value="TSP1_rpt_sf"/>
</dbReference>
<dbReference type="SMART" id="SM00408">
    <property type="entry name" value="IGc2"/>
    <property type="match status" value="1"/>
</dbReference>
<dbReference type="WBParaSite" id="PSAMB.scaffold564size47081.g7090.t1">
    <property type="protein sequence ID" value="PSAMB.scaffold564size47081.g7090.t1"/>
    <property type="gene ID" value="PSAMB.scaffold564size47081.g7090"/>
</dbReference>
<dbReference type="InterPro" id="IPR013098">
    <property type="entry name" value="Ig_I-set"/>
</dbReference>
<dbReference type="Gene3D" id="2.20.100.10">
    <property type="entry name" value="Thrombospondin type-1 (TSP1) repeat"/>
    <property type="match status" value="2"/>
</dbReference>
<dbReference type="InterPro" id="IPR003598">
    <property type="entry name" value="Ig_sub2"/>
</dbReference>
<keyword evidence="7" id="KW-1185">Reference proteome</keyword>
<dbReference type="SUPFAM" id="SSF82895">
    <property type="entry name" value="TSP-1 type 1 repeat"/>
    <property type="match status" value="3"/>
</dbReference>
<accession>A0A914X1N3</accession>
<dbReference type="InterPro" id="IPR007110">
    <property type="entry name" value="Ig-like_dom"/>
</dbReference>
<dbReference type="PANTHER" id="PTHR13723:SF281">
    <property type="entry name" value="PAPILIN"/>
    <property type="match status" value="1"/>
</dbReference>
<feature type="region of interest" description="Disordered" evidence="5">
    <location>
        <begin position="272"/>
        <end position="311"/>
    </location>
</feature>
<keyword evidence="3" id="KW-0732">Signal</keyword>
<dbReference type="PROSITE" id="PS50835">
    <property type="entry name" value="IG_LIKE"/>
    <property type="match status" value="1"/>
</dbReference>
<proteinExistence type="predicted"/>
<dbReference type="InterPro" id="IPR000884">
    <property type="entry name" value="TSP1_rpt"/>
</dbReference>
<evidence type="ECO:0000313" key="8">
    <source>
        <dbReference type="WBParaSite" id="PSAMB.scaffold564size47081.g7090.t1"/>
    </source>
</evidence>
<dbReference type="SMART" id="SM00409">
    <property type="entry name" value="IG"/>
    <property type="match status" value="1"/>
</dbReference>
<evidence type="ECO:0000256" key="5">
    <source>
        <dbReference type="SAM" id="MobiDB-lite"/>
    </source>
</evidence>
<dbReference type="Pfam" id="PF19030">
    <property type="entry name" value="TSP1_ADAMTS"/>
    <property type="match status" value="2"/>
</dbReference>
<dbReference type="SUPFAM" id="SSF48726">
    <property type="entry name" value="Immunoglobulin"/>
    <property type="match status" value="1"/>
</dbReference>
<dbReference type="Proteomes" id="UP000887566">
    <property type="component" value="Unplaced"/>
</dbReference>
<dbReference type="GO" id="GO:0004222">
    <property type="term" value="F:metalloendopeptidase activity"/>
    <property type="evidence" value="ECO:0007669"/>
    <property type="project" value="TreeGrafter"/>
</dbReference>
<dbReference type="SMART" id="SM00209">
    <property type="entry name" value="TSP1"/>
    <property type="match status" value="2"/>
</dbReference>
<evidence type="ECO:0000256" key="4">
    <source>
        <dbReference type="ARBA" id="ARBA00022737"/>
    </source>
</evidence>
<dbReference type="Pfam" id="PF07679">
    <property type="entry name" value="I-set"/>
    <property type="match status" value="1"/>
</dbReference>
<dbReference type="InterPro" id="IPR050439">
    <property type="entry name" value="ADAMTS_ADAMTS-like"/>
</dbReference>
<dbReference type="AlphaFoldDB" id="A0A914X1N3"/>
<feature type="domain" description="Ig-like" evidence="6">
    <location>
        <begin position="169"/>
        <end position="266"/>
    </location>
</feature>
<dbReference type="InterPro" id="IPR036179">
    <property type="entry name" value="Ig-like_dom_sf"/>
</dbReference>
<dbReference type="GO" id="GO:0009653">
    <property type="term" value="P:anatomical structure morphogenesis"/>
    <property type="evidence" value="ECO:0007669"/>
    <property type="project" value="UniProtKB-ARBA"/>
</dbReference>
<feature type="region of interest" description="Disordered" evidence="5">
    <location>
        <begin position="464"/>
        <end position="495"/>
    </location>
</feature>
<reference evidence="8" key="1">
    <citation type="submission" date="2022-11" db="UniProtKB">
        <authorList>
            <consortium name="WormBaseParasite"/>
        </authorList>
    </citation>
    <scope>IDENTIFICATION</scope>
</reference>
<dbReference type="Gene3D" id="2.60.40.10">
    <property type="entry name" value="Immunoglobulins"/>
    <property type="match status" value="1"/>
</dbReference>
<evidence type="ECO:0000313" key="7">
    <source>
        <dbReference type="Proteomes" id="UP000887566"/>
    </source>
</evidence>
<dbReference type="PANTHER" id="PTHR13723">
    <property type="entry name" value="ADAMTS A DISINTEGRIN AND METALLOPROTEASE WITH THROMBOSPONDIN MOTIFS PROTEASE"/>
    <property type="match status" value="1"/>
</dbReference>
<comment type="subcellular location">
    <subcellularLocation>
        <location evidence="1">Secreted</location>
    </subcellularLocation>
</comment>
<dbReference type="GO" id="GO:0006508">
    <property type="term" value="P:proteolysis"/>
    <property type="evidence" value="ECO:0007669"/>
    <property type="project" value="TreeGrafter"/>
</dbReference>
<dbReference type="GO" id="GO:0031012">
    <property type="term" value="C:extracellular matrix"/>
    <property type="evidence" value="ECO:0007669"/>
    <property type="project" value="TreeGrafter"/>
</dbReference>
<dbReference type="InterPro" id="IPR013783">
    <property type="entry name" value="Ig-like_fold"/>
</dbReference>
<keyword evidence="4" id="KW-0677">Repeat</keyword>
<keyword evidence="2" id="KW-0964">Secreted</keyword>
<dbReference type="InterPro" id="IPR003599">
    <property type="entry name" value="Ig_sub"/>
</dbReference>
<dbReference type="FunFam" id="2.20.100.10:FF:000005">
    <property type="entry name" value="ADAM metallopeptidase with thrombospondin type 1 motif 9"/>
    <property type="match status" value="1"/>
</dbReference>